<dbReference type="GO" id="GO:0016491">
    <property type="term" value="F:oxidoreductase activity"/>
    <property type="evidence" value="ECO:0007669"/>
    <property type="project" value="TreeGrafter"/>
</dbReference>
<evidence type="ECO:0000256" key="3">
    <source>
        <dbReference type="ARBA" id="ARBA00023004"/>
    </source>
</evidence>
<dbReference type="InterPro" id="IPR023155">
    <property type="entry name" value="Cyt_c-552/4"/>
</dbReference>
<feature type="region of interest" description="Disordered" evidence="6">
    <location>
        <begin position="26"/>
        <end position="45"/>
    </location>
</feature>
<dbReference type="GO" id="GO:0020037">
    <property type="term" value="F:heme binding"/>
    <property type="evidence" value="ECO:0007669"/>
    <property type="project" value="InterPro"/>
</dbReference>
<dbReference type="PROSITE" id="PS50005">
    <property type="entry name" value="TPR"/>
    <property type="match status" value="2"/>
</dbReference>
<dbReference type="PROSITE" id="PS51007">
    <property type="entry name" value="CYTC"/>
    <property type="match status" value="1"/>
</dbReference>
<comment type="caution">
    <text evidence="9">The sequence shown here is derived from an EMBL/GenBank/DDBJ whole genome shotgun (WGS) entry which is preliminary data.</text>
</comment>
<feature type="repeat" description="TPR" evidence="4">
    <location>
        <begin position="685"/>
        <end position="718"/>
    </location>
</feature>
<dbReference type="GO" id="GO:0009055">
    <property type="term" value="F:electron transfer activity"/>
    <property type="evidence" value="ECO:0007669"/>
    <property type="project" value="InterPro"/>
</dbReference>
<keyword evidence="1 5" id="KW-0479">Metal-binding</keyword>
<keyword evidence="4" id="KW-0802">TPR repeat</keyword>
<evidence type="ECO:0000256" key="4">
    <source>
        <dbReference type="PROSITE-ProRule" id="PRU00339"/>
    </source>
</evidence>
<dbReference type="Pfam" id="PF13181">
    <property type="entry name" value="TPR_8"/>
    <property type="match status" value="1"/>
</dbReference>
<dbReference type="Proteomes" id="UP000274556">
    <property type="component" value="Unassembled WGS sequence"/>
</dbReference>
<dbReference type="PANTHER" id="PTHR35038:SF8">
    <property type="entry name" value="C-TYPE POLYHEME CYTOCHROME OMCC"/>
    <property type="match status" value="1"/>
</dbReference>
<evidence type="ECO:0000256" key="6">
    <source>
        <dbReference type="SAM" id="MobiDB-lite"/>
    </source>
</evidence>
<keyword evidence="2 7" id="KW-0732">Signal</keyword>
<keyword evidence="5" id="KW-0349">Heme</keyword>
<dbReference type="InterPro" id="IPR009056">
    <property type="entry name" value="Cyt_c-like_dom"/>
</dbReference>
<feature type="compositionally biased region" description="Basic and acidic residues" evidence="6">
    <location>
        <begin position="31"/>
        <end position="45"/>
    </location>
</feature>
<dbReference type="InterPro" id="IPR011990">
    <property type="entry name" value="TPR-like_helical_dom_sf"/>
</dbReference>
<evidence type="ECO:0000256" key="5">
    <source>
        <dbReference type="PROSITE-ProRule" id="PRU00433"/>
    </source>
</evidence>
<reference evidence="9 10" key="1">
    <citation type="submission" date="2018-10" db="EMBL/GenBank/DDBJ databases">
        <title>Genomic Encyclopedia of Archaeal and Bacterial Type Strains, Phase II (KMG-II): from individual species to whole genera.</title>
        <authorList>
            <person name="Goeker M."/>
        </authorList>
    </citation>
    <scope>NUCLEOTIDE SEQUENCE [LARGE SCALE GENOMIC DNA]</scope>
    <source>
        <strain evidence="9 10">DSM 235</strain>
    </source>
</reference>
<feature type="region of interest" description="Disordered" evidence="6">
    <location>
        <begin position="276"/>
        <end position="299"/>
    </location>
</feature>
<dbReference type="AlphaFoldDB" id="A0A495V3B4"/>
<dbReference type="GO" id="GO:0046872">
    <property type="term" value="F:metal ion binding"/>
    <property type="evidence" value="ECO:0007669"/>
    <property type="project" value="UniProtKB-KW"/>
</dbReference>
<organism evidence="9 10">
    <name type="scientific">Thiocapsa rosea</name>
    <dbReference type="NCBI Taxonomy" id="69360"/>
    <lineage>
        <taxon>Bacteria</taxon>
        <taxon>Pseudomonadati</taxon>
        <taxon>Pseudomonadota</taxon>
        <taxon>Gammaproteobacteria</taxon>
        <taxon>Chromatiales</taxon>
        <taxon>Chromatiaceae</taxon>
        <taxon>Thiocapsa</taxon>
    </lineage>
</organism>
<dbReference type="EMBL" id="RBXL01000001">
    <property type="protein sequence ID" value="RKT42847.1"/>
    <property type="molecule type" value="Genomic_DNA"/>
</dbReference>
<sequence length="811" mass="88751">MDLRALYLALLLIPLVQASDVLAETGAPRPTAHEPSPDPHLDPERAQRGYVGAAVCAECHQAEFDLWEGSDHDLAMTQATPQTVLGDFDDAQVEAHGVESRFFRRDGGYFVRTDGPDGELRDYPIRYTFGRSPLQQYLIAFPGGRLQALGLAWDTRSPEQGGQRWFHLYPDTDPSAPMDHRNPLHWTAAEQTWNYQCADCHSTDLQKRYDAEQQVYDTRYAEINVACEACHGPGAGHVDWARQEAAGENVESAAVTDAAGRGLLVDLKDRDGGIWQIDPETGKPQRSVIRSPRGGPRVQTETCARCHSRRGRIQDELTPGEPLHQGFRLALLDPALYFPDGQIKDEVFVHGSFIQSRMYHQGVVCSDCHEPHSLELHAEGNAVCARCHTAARYDAPEHHHHQAGSTGAACVACHMPQRYYMVVDERADHSLRVPRPDLTLTLGTPNACSACHQDKDAAWAANAVGTWYPDPAYRGPHFGEALHAADANAPDAGERLLALAADPAQPAIARASALDRLRNHADPAALMTVQRLLADPQVQVRAQAVRFLDLADLQTRVELAWPLLSDPALTARLEAARVLAPAMTQGIGGELADRLSAALEDYAIAEMVNADRPEAHLNLGLLAFEAGEPRVAEQAYRTALSLDRRFTPARVNLADLYRALGRESEAEAELMAGLAAEPVTASERADLHYALGLAQVRTQRLDAAVEDLARAAELAPQNSRYAYVYAVALDGIGRTREALSVLEAAQGQTPSDRDVLIALIQYNAKLGRADAAERWLDTLRTRTPGDPVLMQLEEQIKNLQDAGASEIPPNG</sequence>
<feature type="domain" description="Cytochrome c" evidence="8">
    <location>
        <begin position="431"/>
        <end position="607"/>
    </location>
</feature>
<feature type="chain" id="PRO_5019774253" evidence="7">
    <location>
        <begin position="19"/>
        <end position="811"/>
    </location>
</feature>
<keyword evidence="10" id="KW-1185">Reference proteome</keyword>
<dbReference type="RefSeq" id="WP_120795520.1">
    <property type="nucleotide sequence ID" value="NZ_RBXL01000001.1"/>
</dbReference>
<proteinExistence type="predicted"/>
<keyword evidence="3 5" id="KW-0408">Iron</keyword>
<dbReference type="SUPFAM" id="SSF48695">
    <property type="entry name" value="Multiheme cytochromes"/>
    <property type="match status" value="1"/>
</dbReference>
<name>A0A495V3B4_9GAMM</name>
<dbReference type="Pfam" id="PF13435">
    <property type="entry name" value="Cytochrome_C554"/>
    <property type="match status" value="1"/>
</dbReference>
<dbReference type="SMART" id="SM00028">
    <property type="entry name" value="TPR"/>
    <property type="match status" value="3"/>
</dbReference>
<evidence type="ECO:0000256" key="1">
    <source>
        <dbReference type="ARBA" id="ARBA00022723"/>
    </source>
</evidence>
<feature type="signal peptide" evidence="7">
    <location>
        <begin position="1"/>
        <end position="18"/>
    </location>
</feature>
<dbReference type="SUPFAM" id="SSF48452">
    <property type="entry name" value="TPR-like"/>
    <property type="match status" value="1"/>
</dbReference>
<accession>A0A495V3B4</accession>
<dbReference type="OrthoDB" id="9814800at2"/>
<evidence type="ECO:0000256" key="2">
    <source>
        <dbReference type="ARBA" id="ARBA00022729"/>
    </source>
</evidence>
<feature type="repeat" description="TPR" evidence="4">
    <location>
        <begin position="613"/>
        <end position="646"/>
    </location>
</feature>
<dbReference type="InterPro" id="IPR019734">
    <property type="entry name" value="TPR_rpt"/>
</dbReference>
<evidence type="ECO:0000313" key="9">
    <source>
        <dbReference type="EMBL" id="RKT42847.1"/>
    </source>
</evidence>
<dbReference type="InterPro" id="IPR036280">
    <property type="entry name" value="Multihaem_cyt_sf"/>
</dbReference>
<protein>
    <submittedName>
        <fullName evidence="9">Tfp pilus assembly protein PilF</fullName>
    </submittedName>
</protein>
<evidence type="ECO:0000313" key="10">
    <source>
        <dbReference type="Proteomes" id="UP000274556"/>
    </source>
</evidence>
<dbReference type="Pfam" id="PF14559">
    <property type="entry name" value="TPR_19"/>
    <property type="match status" value="2"/>
</dbReference>
<evidence type="ECO:0000259" key="8">
    <source>
        <dbReference type="PROSITE" id="PS51007"/>
    </source>
</evidence>
<gene>
    <name evidence="9" type="ORF">BDD21_0143</name>
</gene>
<dbReference type="Gene3D" id="1.25.40.10">
    <property type="entry name" value="Tetratricopeptide repeat domain"/>
    <property type="match status" value="2"/>
</dbReference>
<dbReference type="PANTHER" id="PTHR35038">
    <property type="entry name" value="DISSIMILATORY SULFITE REDUCTASE SIRA"/>
    <property type="match status" value="1"/>
</dbReference>
<dbReference type="Gene3D" id="1.10.1130.10">
    <property type="entry name" value="Flavocytochrome C3, Chain A"/>
    <property type="match status" value="2"/>
</dbReference>
<dbReference type="InterPro" id="IPR051829">
    <property type="entry name" value="Multiheme_Cytochr_ET"/>
</dbReference>
<evidence type="ECO:0000256" key="7">
    <source>
        <dbReference type="SAM" id="SignalP"/>
    </source>
</evidence>